<gene>
    <name evidence="3" type="ORF">HGUI_01766</name>
</gene>
<dbReference type="InterPro" id="IPR011993">
    <property type="entry name" value="PH-like_dom_sf"/>
</dbReference>
<dbReference type="OrthoDB" id="5563754at2759"/>
<proteinExistence type="predicted"/>
<feature type="region of interest" description="Disordered" evidence="1">
    <location>
        <begin position="935"/>
        <end position="988"/>
    </location>
</feature>
<evidence type="ECO:0000313" key="3">
    <source>
        <dbReference type="EMBL" id="SGZ39566.1"/>
    </source>
</evidence>
<protein>
    <recommendedName>
        <fullName evidence="2">PH domain-containing protein</fullName>
    </recommendedName>
</protein>
<feature type="compositionally biased region" description="Basic and acidic residues" evidence="1">
    <location>
        <begin position="617"/>
        <end position="631"/>
    </location>
</feature>
<feature type="domain" description="PH" evidence="2">
    <location>
        <begin position="119"/>
        <end position="243"/>
    </location>
</feature>
<organism evidence="3 4">
    <name type="scientific">Hanseniaspora guilliermondii</name>
    <dbReference type="NCBI Taxonomy" id="56406"/>
    <lineage>
        <taxon>Eukaryota</taxon>
        <taxon>Fungi</taxon>
        <taxon>Dikarya</taxon>
        <taxon>Ascomycota</taxon>
        <taxon>Saccharomycotina</taxon>
        <taxon>Saccharomycetes</taxon>
        <taxon>Saccharomycodales</taxon>
        <taxon>Saccharomycodaceae</taxon>
        <taxon>Hanseniaspora</taxon>
    </lineage>
</organism>
<evidence type="ECO:0000259" key="2">
    <source>
        <dbReference type="PROSITE" id="PS50003"/>
    </source>
</evidence>
<dbReference type="Proteomes" id="UP000183365">
    <property type="component" value="Unassembled WGS sequence"/>
</dbReference>
<feature type="compositionally biased region" description="Polar residues" evidence="1">
    <location>
        <begin position="945"/>
        <end position="957"/>
    </location>
</feature>
<feature type="compositionally biased region" description="Polar residues" evidence="1">
    <location>
        <begin position="971"/>
        <end position="988"/>
    </location>
</feature>
<dbReference type="PROSITE" id="PS50003">
    <property type="entry name" value="PH_DOMAIN"/>
    <property type="match status" value="1"/>
</dbReference>
<dbReference type="InterPro" id="IPR001849">
    <property type="entry name" value="PH_domain"/>
</dbReference>
<dbReference type="Gene3D" id="2.30.29.30">
    <property type="entry name" value="Pleckstrin-homology domain (PH domain)/Phosphotyrosine-binding domain (PTB)"/>
    <property type="match status" value="1"/>
</dbReference>
<feature type="compositionally biased region" description="Polar residues" evidence="1">
    <location>
        <begin position="1"/>
        <end position="37"/>
    </location>
</feature>
<dbReference type="SUPFAM" id="SSF50729">
    <property type="entry name" value="PH domain-like"/>
    <property type="match status" value="1"/>
</dbReference>
<evidence type="ECO:0000313" key="4">
    <source>
        <dbReference type="Proteomes" id="UP000183365"/>
    </source>
</evidence>
<sequence length="988" mass="110595">MRIFSKNRSVSDQQNTRSFSVGNVEKTTNTNMNTSDEANFLKPPPSMNVAITEKKRSSSFTNMMRILSVNPPNNNSPKSNGSSDKSSPNGFHKAIDLENQSIAPELVPIVTLLSAQAHRRYHVGVFLLYNDLNNDGLPGTRKWQEQYAVLIGNQLALWNSSDLDESNMKLNQNTKTQQELAHDLFNVASKPKYLNFIDAKFKILEGKENTIVLSTTMKNRYFMKFSDKNSFNLWRSALRLCNFEYSSLQEAYTGAFLSSKGAKLSDIKVILADSKFNYEDWVSVRFGAGMPWKRCYAVVTPAKASSKKKKKSINGNYGEVVFYENEKKISNKKYAMAVVTSAHSIFAIYPSSPLLIDNSTMLKIEGEIEFINMNNESKSKKGNKTETTSKQGDIFIMPEKHNGVPGYDTIIRFLVPMLNSFHLYGRPDRLISARDATNSLLFGLPTLPEIHYLQVSDLLILAERPESKFWGEKEWKDNIKELLAAKIRKGYSGCGSASGYSGAVISGSITTNELFGGSPRMQPIARYLSGSESPSKTTFVQERLTSNPIQSNFNQNIKNVDINNVSNEGSSRMVNGVEMKSNPTLVVKKVLEDQEGTLNKKVTDDKPNTKPVSSPYHEYKKSNKVEKEGKSPSKNKTKVKEPVATKPVDIGALSGANANIFASSVPYTTKQPDIEKFETSNKNKWDSISSNTSIIDSYANSNTQNNFAKPTSGLGIVTSTHKTPMKSNKVFEESALHEEDEDDYVVKTTDDPLADFYKLSRTLSNFNSLPKLSKSEKASTENVKVKNSTVSQEPKFLQPEMRDASTGEIFYDAPSGTPKQTNLKKSPQIQNMATFTKEQPVHKKKEYQMYQNPTNNYAKNPAKIPQANVNPYYKQQQGDLYSKKNMNSVPQMRIKSPTGMNQYPPNGNYSPVKSFQQNNVYPPYQVMGGSYSPQYQHGNYKPMNRQGSPSIPQQQYVMPSGVPVKKKVPVSQQYKNGNSGGFSQFMPN</sequence>
<dbReference type="InterPro" id="IPR058155">
    <property type="entry name" value="Skg3/CAF120-like_PH"/>
</dbReference>
<name>A0A1L0FIY2_9ASCO</name>
<dbReference type="EMBL" id="FQNF01000026">
    <property type="protein sequence ID" value="SGZ39566.1"/>
    <property type="molecule type" value="Genomic_DNA"/>
</dbReference>
<feature type="region of interest" description="Disordered" evidence="1">
    <location>
        <begin position="66"/>
        <end position="92"/>
    </location>
</feature>
<feature type="region of interest" description="Disordered" evidence="1">
    <location>
        <begin position="1"/>
        <end position="48"/>
    </location>
</feature>
<evidence type="ECO:0000256" key="1">
    <source>
        <dbReference type="SAM" id="MobiDB-lite"/>
    </source>
</evidence>
<dbReference type="VEuPathDB" id="FungiDB:HGUI_01766"/>
<keyword evidence="4" id="KW-1185">Reference proteome</keyword>
<dbReference type="AlphaFoldDB" id="A0A1L0FIY2"/>
<accession>A0A1L0FIY2</accession>
<feature type="compositionally biased region" description="Low complexity" evidence="1">
    <location>
        <begin position="70"/>
        <end position="90"/>
    </location>
</feature>
<feature type="region of interest" description="Disordered" evidence="1">
    <location>
        <begin position="596"/>
        <end position="642"/>
    </location>
</feature>
<dbReference type="Pfam" id="PF25381">
    <property type="entry name" value="PH_26"/>
    <property type="match status" value="1"/>
</dbReference>
<reference evidence="4" key="1">
    <citation type="submission" date="2016-11" db="EMBL/GenBank/DDBJ databases">
        <authorList>
            <person name="Guldener U."/>
        </authorList>
    </citation>
    <scope>NUCLEOTIDE SEQUENCE [LARGE SCALE GENOMIC DNA]</scope>
</reference>